<comment type="subcellular location">
    <subcellularLocation>
        <location evidence="1">Secreted</location>
    </subcellularLocation>
</comment>
<feature type="non-terminal residue" evidence="6">
    <location>
        <position position="104"/>
    </location>
</feature>
<dbReference type="Gene3D" id="1.20.1250.10">
    <property type="match status" value="1"/>
</dbReference>
<sequence length="104" mass="11499">VSLQGRPFGDADFNPRIPTFPGLPSPSLPHEAWKDLSDAERLQQNVTAFSNLPEFLSAVKRQQEMLNPLAPELHYQLETAGRQCRGLASNLKSVMTAMDLAPEP</sequence>
<accession>A0ABM1LDH6</accession>
<keyword evidence="3" id="KW-0202">Cytokine</keyword>
<evidence type="ECO:0000256" key="1">
    <source>
        <dbReference type="ARBA" id="ARBA00004613"/>
    </source>
</evidence>
<gene>
    <name evidence="6" type="primary">LOC107125055</name>
</gene>
<organism evidence="5 6">
    <name type="scientific">Gekko japonicus</name>
    <name type="common">Schlegel's Japanese gecko</name>
    <dbReference type="NCBI Taxonomy" id="146911"/>
    <lineage>
        <taxon>Eukaryota</taxon>
        <taxon>Metazoa</taxon>
        <taxon>Chordata</taxon>
        <taxon>Craniata</taxon>
        <taxon>Vertebrata</taxon>
        <taxon>Euteleostomi</taxon>
        <taxon>Lepidosauria</taxon>
        <taxon>Squamata</taxon>
        <taxon>Bifurcata</taxon>
        <taxon>Gekkota</taxon>
        <taxon>Gekkonidae</taxon>
        <taxon>Gekkoninae</taxon>
        <taxon>Gekko</taxon>
    </lineage>
</organism>
<evidence type="ECO:0000313" key="5">
    <source>
        <dbReference type="Proteomes" id="UP000694871"/>
    </source>
</evidence>
<dbReference type="Proteomes" id="UP000694871">
    <property type="component" value="Unplaced"/>
</dbReference>
<dbReference type="Pfam" id="PF06875">
    <property type="entry name" value="PRF"/>
    <property type="match status" value="1"/>
</dbReference>
<dbReference type="InterPro" id="IPR010681">
    <property type="entry name" value="PRF/CT"/>
</dbReference>
<name>A0ABM1LDH6_GEKJA</name>
<dbReference type="PANTHER" id="PTHR21353">
    <property type="match status" value="1"/>
</dbReference>
<keyword evidence="5" id="KW-1185">Reference proteome</keyword>
<keyword evidence="4" id="KW-0964">Secreted</keyword>
<dbReference type="PANTHER" id="PTHR21353:SF7">
    <property type="entry name" value="CARDIOTROPHIN-LIKE CYTOKINE FACTOR 1"/>
    <property type="match status" value="1"/>
</dbReference>
<evidence type="ECO:0000256" key="3">
    <source>
        <dbReference type="ARBA" id="ARBA00022514"/>
    </source>
</evidence>
<protein>
    <submittedName>
        <fullName evidence="6">Cardiotrophin-1-like</fullName>
    </submittedName>
</protein>
<proteinExistence type="inferred from homology"/>
<dbReference type="InterPro" id="IPR009079">
    <property type="entry name" value="4_helix_cytokine-like_core"/>
</dbReference>
<dbReference type="SUPFAM" id="SSF47266">
    <property type="entry name" value="4-helical cytokines"/>
    <property type="match status" value="1"/>
</dbReference>
<reference evidence="6" key="1">
    <citation type="submission" date="2025-08" db="UniProtKB">
        <authorList>
            <consortium name="RefSeq"/>
        </authorList>
    </citation>
    <scope>IDENTIFICATION</scope>
</reference>
<dbReference type="GeneID" id="107125055"/>
<feature type="non-terminal residue" evidence="6">
    <location>
        <position position="1"/>
    </location>
</feature>
<evidence type="ECO:0000256" key="4">
    <source>
        <dbReference type="ARBA" id="ARBA00022525"/>
    </source>
</evidence>
<comment type="similarity">
    <text evidence="2">Belongs to the IL-6 superfamily.</text>
</comment>
<evidence type="ECO:0000313" key="6">
    <source>
        <dbReference type="RefSeq" id="XP_015284013.1"/>
    </source>
</evidence>
<evidence type="ECO:0000256" key="2">
    <source>
        <dbReference type="ARBA" id="ARBA00007432"/>
    </source>
</evidence>
<dbReference type="RefSeq" id="XP_015284013.1">
    <property type="nucleotide sequence ID" value="XM_015428527.1"/>
</dbReference>